<dbReference type="Pfam" id="PF13585">
    <property type="entry name" value="CHU_C"/>
    <property type="match status" value="1"/>
</dbReference>
<keyword evidence="2" id="KW-1185">Reference proteome</keyword>
<dbReference type="EMBL" id="JBHUDZ010000003">
    <property type="protein sequence ID" value="MFD1601935.1"/>
    <property type="molecule type" value="Genomic_DNA"/>
</dbReference>
<sequence length="1574" mass="164174">SFNGGTDYNDTNTYTTLTAGTVTAYVRDANGCVIAVPVSINIPALDPPVINTVTGTPIYCAPAASTTSTVTVTVSNGVGTLHYEILSPASAVGNVTGASNGIFTGLTAGTYIFQVTDANGCTDKATHTVEPLVNITIAGQLVNDVICNGESNGSVKFDVDNFSGAYTATLIGGPTTGTLTQTGKVVTLTNLPVGNYTVEVVDNTTQCRTSASVLVGQPDILTLTQATNVNANCNTGAKVSVTAGGGTPNYMYAFMPGTATPASTDYSNSNSAVLNPATNTNWRAYVIDSKGCETFIPITIGTDPMPSAVTATVASQCPTTAGEYTFTVTVGTGVGPYEYSIGNGFQSSPTFTVNAAGTYDVTVRDANACTVTVPAVVTISPALQLEALVTALPSCTLNNGVIRATATGGSGNYSYTLNGGIPSTTTPATFIGVMPGTHIVRVIDLVTNCPFDVKVEIAPATPITGFEVTGTPVSCRGGSDGNITATLAPNAPGVNDNPVYTYTLFGTSATGVAVNRPAQTNNVFANLEAGDYTVRVTSGRGCVVSKDWRIINPSAIIVGTPVIAQYSCASGTNTSRYATITVNTVTGGSGNFVTYEFFKNGISVQKGAENVYTESDYTGGTYTINVYDDKGCMGSSTGTIRIDPFISLDAVNVTVNAPMTCISNEDITVTVTSTGGTPVLLNYNIAGTDGNTYNQSNTSGVFTGLTIGNYVITVTNPATGCSIQKIHYVNNANTFEIKAVAVNGKICFGTADGIVDLTFVDNQLDPTDDAGIFNYIVTGPVPSNGTSTNAGPVRLTGLTAGQYTVQATLVGRPYCTVTNMFSIEQPNAALALTLNKSNITCVAGNNDGEITATATGGWLGTYQYQLMNGTTIVVDYSTQSTFTGLTAGTYTVNVKDGKDCSVSASETLVIPAPIVINATANATMLTCFGDKNGVITVAPPTGGQGSNYMYTLNILSANPVIVSGPQSDPVFSGLGVGTYSVTVTDGYSCSATSASITITQPTEVIPSLVIETSKTCLTDATLTLSAVGGTAPYTYSTDANFATTLGSFTTDVTFAVAVGKHSYYVRDNYGCVGFISNEITIDDLEPLDIEVDVKNAVVKCTGEATGVIVAEAKGGLGNYVYSLENATGTVLQGPQANGIFENLVIGDYVVKVISGDCDTASAVITIEEPAAALQATFTPTNVTCYGQSNGKIEVTAIGGTGVIKYAISPNLNLFDTDRVFDKLPFGVYTVIAQDENGCYVMTDVTIMQPTSPVTIAVTPGSISGEQCVGDLNGEFTVDLAGGTAPYYVSLTFGGTYVEVTGTQYTFENLKGGTYTAFVKDANGCDNEVEIIVPAAVDVQPVATVVYGCETNTVTVNVNPNLDASQVIYALDDPNGTYQLENEFKDVAPGTHVIYAQYSNGCTQPTASFTIQAFDKLDLQLSAVQAEINVISVTGIGGAPAYEYSFEGGAFSTTNTYRIYKTGIYTVTVRDQNGCEVTKQFPATFYDFCLPNYFTPDGDGRDDLIGPGCGALAYKGLTFDIFDRYGRVVAKYHVGEKWDGKYNGAELPTGDYWYVLKLNDEKDNREFVGHFTLYR</sequence>
<dbReference type="InterPro" id="IPR025667">
    <property type="entry name" value="SprB_repeat"/>
</dbReference>
<protein>
    <submittedName>
        <fullName evidence="1">T9SS type B sorting domain-containing protein</fullName>
    </submittedName>
</protein>
<name>A0ABW4H9W8_9FLAO</name>
<accession>A0ABW4H9W8</accession>
<evidence type="ECO:0000313" key="2">
    <source>
        <dbReference type="Proteomes" id="UP001597138"/>
    </source>
</evidence>
<dbReference type="InterPro" id="IPR026341">
    <property type="entry name" value="T9SS_type_B"/>
</dbReference>
<dbReference type="Proteomes" id="UP001597138">
    <property type="component" value="Unassembled WGS sequence"/>
</dbReference>
<comment type="caution">
    <text evidence="1">The sequence shown here is derived from an EMBL/GenBank/DDBJ whole genome shotgun (WGS) entry which is preliminary data.</text>
</comment>
<dbReference type="NCBIfam" id="TIGR04131">
    <property type="entry name" value="Bac_Flav_CTERM"/>
    <property type="match status" value="1"/>
</dbReference>
<evidence type="ECO:0000313" key="1">
    <source>
        <dbReference type="EMBL" id="MFD1601935.1"/>
    </source>
</evidence>
<feature type="non-terminal residue" evidence="1">
    <location>
        <position position="1"/>
    </location>
</feature>
<dbReference type="Pfam" id="PF13573">
    <property type="entry name" value="SprB"/>
    <property type="match status" value="5"/>
</dbReference>
<reference evidence="2" key="1">
    <citation type="journal article" date="2019" name="Int. J. Syst. Evol. Microbiol.">
        <title>The Global Catalogue of Microorganisms (GCM) 10K type strain sequencing project: providing services to taxonomists for standard genome sequencing and annotation.</title>
        <authorList>
            <consortium name="The Broad Institute Genomics Platform"/>
            <consortium name="The Broad Institute Genome Sequencing Center for Infectious Disease"/>
            <person name="Wu L."/>
            <person name="Ma J."/>
        </authorList>
    </citation>
    <scope>NUCLEOTIDE SEQUENCE [LARGE SCALE GENOMIC DNA]</scope>
    <source>
        <strain evidence="2">CCUG 70865</strain>
    </source>
</reference>
<organism evidence="1 2">
    <name type="scientific">Flavobacterium artemisiae</name>
    <dbReference type="NCBI Taxonomy" id="2126556"/>
    <lineage>
        <taxon>Bacteria</taxon>
        <taxon>Pseudomonadati</taxon>
        <taxon>Bacteroidota</taxon>
        <taxon>Flavobacteriia</taxon>
        <taxon>Flavobacteriales</taxon>
        <taxon>Flavobacteriaceae</taxon>
        <taxon>Flavobacterium</taxon>
    </lineage>
</organism>
<dbReference type="RefSeq" id="WP_379818566.1">
    <property type="nucleotide sequence ID" value="NZ_JBHUDZ010000003.1"/>
</dbReference>
<gene>
    <name evidence="1" type="ORF">ACFSC2_04205</name>
</gene>
<proteinExistence type="predicted"/>